<sequence>MVCPVHVSGIRAVQFRPHPRLEHEVNGGSDWLSTYVVQAPRRRYLALPLPTCLRIVELIAAITVIRTSLILIKYTCKIKIIWRVFRVYPSPKVFLCSSSSPSKTTNGCPRGSFSPHTRSVPCTHAPQCQCEMGSLLC</sequence>
<reference evidence="1 2" key="1">
    <citation type="submission" date="2014-04" db="EMBL/GenBank/DDBJ databases">
        <authorList>
            <consortium name="DOE Joint Genome Institute"/>
            <person name="Kuo A."/>
            <person name="Kohler A."/>
            <person name="Costa M.D."/>
            <person name="Nagy L.G."/>
            <person name="Floudas D."/>
            <person name="Copeland A."/>
            <person name="Barry K.W."/>
            <person name="Cichocki N."/>
            <person name="Veneault-Fourrey C."/>
            <person name="LaButti K."/>
            <person name="Lindquist E.A."/>
            <person name="Lipzen A."/>
            <person name="Lundell T."/>
            <person name="Morin E."/>
            <person name="Murat C."/>
            <person name="Sun H."/>
            <person name="Tunlid A."/>
            <person name="Henrissat B."/>
            <person name="Grigoriev I.V."/>
            <person name="Hibbett D.S."/>
            <person name="Martin F."/>
            <person name="Nordberg H.P."/>
            <person name="Cantor M.N."/>
            <person name="Hua S.X."/>
        </authorList>
    </citation>
    <scope>NUCLEOTIDE SEQUENCE [LARGE SCALE GENOMIC DNA]</scope>
    <source>
        <strain evidence="1 2">Marx 270</strain>
    </source>
</reference>
<organism evidence="1 2">
    <name type="scientific">Pisolithus tinctorius Marx 270</name>
    <dbReference type="NCBI Taxonomy" id="870435"/>
    <lineage>
        <taxon>Eukaryota</taxon>
        <taxon>Fungi</taxon>
        <taxon>Dikarya</taxon>
        <taxon>Basidiomycota</taxon>
        <taxon>Agaricomycotina</taxon>
        <taxon>Agaricomycetes</taxon>
        <taxon>Agaricomycetidae</taxon>
        <taxon>Boletales</taxon>
        <taxon>Sclerodermatineae</taxon>
        <taxon>Pisolithaceae</taxon>
        <taxon>Pisolithus</taxon>
    </lineage>
</organism>
<name>A0A0C3PV71_PISTI</name>
<dbReference type="HOGENOM" id="CLU_1865951_0_0_1"/>
<proteinExistence type="predicted"/>
<evidence type="ECO:0000313" key="2">
    <source>
        <dbReference type="Proteomes" id="UP000054217"/>
    </source>
</evidence>
<dbReference type="AlphaFoldDB" id="A0A0C3PV71"/>
<reference evidence="2" key="2">
    <citation type="submission" date="2015-01" db="EMBL/GenBank/DDBJ databases">
        <title>Evolutionary Origins and Diversification of the Mycorrhizal Mutualists.</title>
        <authorList>
            <consortium name="DOE Joint Genome Institute"/>
            <consortium name="Mycorrhizal Genomics Consortium"/>
            <person name="Kohler A."/>
            <person name="Kuo A."/>
            <person name="Nagy L.G."/>
            <person name="Floudas D."/>
            <person name="Copeland A."/>
            <person name="Barry K.W."/>
            <person name="Cichocki N."/>
            <person name="Veneault-Fourrey C."/>
            <person name="LaButti K."/>
            <person name="Lindquist E.A."/>
            <person name="Lipzen A."/>
            <person name="Lundell T."/>
            <person name="Morin E."/>
            <person name="Murat C."/>
            <person name="Riley R."/>
            <person name="Ohm R."/>
            <person name="Sun H."/>
            <person name="Tunlid A."/>
            <person name="Henrissat B."/>
            <person name="Grigoriev I.V."/>
            <person name="Hibbett D.S."/>
            <person name="Martin F."/>
        </authorList>
    </citation>
    <scope>NUCLEOTIDE SEQUENCE [LARGE SCALE GENOMIC DNA]</scope>
    <source>
        <strain evidence="2">Marx 270</strain>
    </source>
</reference>
<keyword evidence="2" id="KW-1185">Reference proteome</keyword>
<dbReference type="InParanoid" id="A0A0C3PV71"/>
<dbReference type="Proteomes" id="UP000054217">
    <property type="component" value="Unassembled WGS sequence"/>
</dbReference>
<gene>
    <name evidence="1" type="ORF">M404DRAFT_691862</name>
</gene>
<dbReference type="EMBL" id="KN831947">
    <property type="protein sequence ID" value="KIO12729.1"/>
    <property type="molecule type" value="Genomic_DNA"/>
</dbReference>
<evidence type="ECO:0000313" key="1">
    <source>
        <dbReference type="EMBL" id="KIO12729.1"/>
    </source>
</evidence>
<protein>
    <submittedName>
        <fullName evidence="1">Uncharacterized protein</fullName>
    </submittedName>
</protein>
<accession>A0A0C3PV71</accession>